<dbReference type="PANTHER" id="PTHR48098">
    <property type="entry name" value="ENTEROCHELIN ESTERASE-RELATED"/>
    <property type="match status" value="1"/>
</dbReference>
<sequence length="306" mass="33225">MIFRLIASISLLVLVLTSAPELTAQSPPPPCKSTVTGTLEVVPLESKVYGDKRLLRVWLPSGYSGSTAPAKRYPVLYLFDGQFLFDRCTSQPFPDEWHVDEALTDLIANRTVMPLIVVGIDNAGPGRREEEYSRYGAMADAPQKLSAFMTREVLPLIDGRYRTIADRTHRGVGGSSLGSVAALSLLLDQPDTFGLGLLESTSLQVGNGRMLQDTSTIVQGPSRVSIGVGTTEVPPAEAAAHGFPDFDVAFVAMSRTLAENVKKSLMNHPKVKLTVEPGGQHQPRYWGERFGPAVTFLFPLEPDATK</sequence>
<organism evidence="2 3">
    <name type="scientific">Tunturiibacter lichenicola</name>
    <dbReference type="NCBI Taxonomy" id="2051959"/>
    <lineage>
        <taxon>Bacteria</taxon>
        <taxon>Pseudomonadati</taxon>
        <taxon>Acidobacteriota</taxon>
        <taxon>Terriglobia</taxon>
        <taxon>Terriglobales</taxon>
        <taxon>Acidobacteriaceae</taxon>
        <taxon>Tunturiibacter</taxon>
    </lineage>
</organism>
<dbReference type="InterPro" id="IPR000801">
    <property type="entry name" value="Esterase-like"/>
</dbReference>
<dbReference type="Proteomes" id="UP000564385">
    <property type="component" value="Unassembled WGS sequence"/>
</dbReference>
<evidence type="ECO:0000313" key="3">
    <source>
        <dbReference type="Proteomes" id="UP000564385"/>
    </source>
</evidence>
<dbReference type="Pfam" id="PF00756">
    <property type="entry name" value="Esterase"/>
    <property type="match status" value="1"/>
</dbReference>
<feature type="chain" id="PRO_5033036720" evidence="1">
    <location>
        <begin position="25"/>
        <end position="306"/>
    </location>
</feature>
<keyword evidence="1" id="KW-0732">Signal</keyword>
<dbReference type="SUPFAM" id="SSF53474">
    <property type="entry name" value="alpha/beta-Hydrolases"/>
    <property type="match status" value="1"/>
</dbReference>
<dbReference type="InterPro" id="IPR029058">
    <property type="entry name" value="AB_hydrolase_fold"/>
</dbReference>
<accession>A0A852V9S7</accession>
<evidence type="ECO:0000313" key="2">
    <source>
        <dbReference type="EMBL" id="NYF88157.1"/>
    </source>
</evidence>
<dbReference type="PANTHER" id="PTHR48098:SF6">
    <property type="entry name" value="FERRI-BACILLIBACTIN ESTERASE BESA"/>
    <property type="match status" value="1"/>
</dbReference>
<proteinExistence type="predicted"/>
<comment type="caution">
    <text evidence="2">The sequence shown here is derived from an EMBL/GenBank/DDBJ whole genome shotgun (WGS) entry which is preliminary data.</text>
</comment>
<gene>
    <name evidence="2" type="ORF">HDF08_000224</name>
</gene>
<feature type="signal peptide" evidence="1">
    <location>
        <begin position="1"/>
        <end position="24"/>
    </location>
</feature>
<dbReference type="InterPro" id="IPR050583">
    <property type="entry name" value="Mycobacterial_A85_antigen"/>
</dbReference>
<evidence type="ECO:0000256" key="1">
    <source>
        <dbReference type="SAM" id="SignalP"/>
    </source>
</evidence>
<name>A0A852V9S7_9BACT</name>
<reference evidence="2 3" key="1">
    <citation type="submission" date="2020-07" db="EMBL/GenBank/DDBJ databases">
        <title>Genomic Encyclopedia of Type Strains, Phase IV (KMG-V): Genome sequencing to study the core and pangenomes of soil and plant-associated prokaryotes.</title>
        <authorList>
            <person name="Whitman W."/>
        </authorList>
    </citation>
    <scope>NUCLEOTIDE SEQUENCE [LARGE SCALE GENOMIC DNA]</scope>
    <source>
        <strain evidence="2 3">M8UP22</strain>
    </source>
</reference>
<dbReference type="EMBL" id="JACCCU010000001">
    <property type="protein sequence ID" value="NYF88157.1"/>
    <property type="molecule type" value="Genomic_DNA"/>
</dbReference>
<dbReference type="AlphaFoldDB" id="A0A852V9S7"/>
<protein>
    <submittedName>
        <fullName evidence="2">Enterochelin esterase-like enzyme</fullName>
    </submittedName>
</protein>
<dbReference type="Gene3D" id="3.40.50.1820">
    <property type="entry name" value="alpha/beta hydrolase"/>
    <property type="match status" value="1"/>
</dbReference>